<evidence type="ECO:0000313" key="10">
    <source>
        <dbReference type="Proteomes" id="UP001549167"/>
    </source>
</evidence>
<keyword evidence="4 9" id="KW-0560">Oxidoreductase</keyword>
<comment type="cofactor">
    <cofactor evidence="1">
        <name>Fe(2+)</name>
        <dbReference type="ChEBI" id="CHEBI:29033"/>
    </cofactor>
</comment>
<dbReference type="PROSITE" id="PS51410">
    <property type="entry name" value="BH4_AAA_HYDROXYL_2"/>
    <property type="match status" value="1"/>
</dbReference>
<evidence type="ECO:0000259" key="8">
    <source>
        <dbReference type="PROSITE" id="PS51410"/>
    </source>
</evidence>
<dbReference type="CDD" id="cd00361">
    <property type="entry name" value="arom_aa_hydroxylase"/>
    <property type="match status" value="1"/>
</dbReference>
<organism evidence="9 10">
    <name type="scientific">Alkalibacillus flavidus</name>
    <dbReference type="NCBI Taxonomy" id="546021"/>
    <lineage>
        <taxon>Bacteria</taxon>
        <taxon>Bacillati</taxon>
        <taxon>Bacillota</taxon>
        <taxon>Bacilli</taxon>
        <taxon>Bacillales</taxon>
        <taxon>Bacillaceae</taxon>
        <taxon>Alkalibacillus</taxon>
    </lineage>
</organism>
<keyword evidence="5" id="KW-0408">Iron</keyword>
<name>A0ABV2KXQ9_9BACI</name>
<dbReference type="SUPFAM" id="SSF56534">
    <property type="entry name" value="Aromatic aminoacid monoxygenases, catalytic and oligomerization domains"/>
    <property type="match status" value="1"/>
</dbReference>
<dbReference type="PANTHER" id="PTHR11473:SF24">
    <property type="entry name" value="PHENYLALANINE-4-HYDROXYLASE"/>
    <property type="match status" value="1"/>
</dbReference>
<dbReference type="PANTHER" id="PTHR11473">
    <property type="entry name" value="AROMATIC AMINO ACID HYDROXYLASE"/>
    <property type="match status" value="1"/>
</dbReference>
<dbReference type="EC" id="1.14.16.1" evidence="9"/>
<keyword evidence="6" id="KW-0503">Monooxygenase</keyword>
<dbReference type="Pfam" id="PF00351">
    <property type="entry name" value="Biopterin_H"/>
    <property type="match status" value="2"/>
</dbReference>
<comment type="caution">
    <text evidence="9">The sequence shown here is derived from an EMBL/GenBank/DDBJ whole genome shotgun (WGS) entry which is preliminary data.</text>
</comment>
<keyword evidence="3" id="KW-0479">Metal-binding</keyword>
<dbReference type="InterPro" id="IPR036329">
    <property type="entry name" value="Aro-AA_hydroxylase_C_sf"/>
</dbReference>
<evidence type="ECO:0000313" key="9">
    <source>
        <dbReference type="EMBL" id="MET3684357.1"/>
    </source>
</evidence>
<dbReference type="EMBL" id="JBEPMX010000016">
    <property type="protein sequence ID" value="MET3684357.1"/>
    <property type="molecule type" value="Genomic_DNA"/>
</dbReference>
<evidence type="ECO:0000256" key="6">
    <source>
        <dbReference type="ARBA" id="ARBA00023033"/>
    </source>
</evidence>
<evidence type="ECO:0000256" key="3">
    <source>
        <dbReference type="ARBA" id="ARBA00022723"/>
    </source>
</evidence>
<accession>A0ABV2KXQ9</accession>
<evidence type="ECO:0000256" key="1">
    <source>
        <dbReference type="ARBA" id="ARBA00001954"/>
    </source>
</evidence>
<gene>
    <name evidence="9" type="ORF">ABID56_002484</name>
</gene>
<reference evidence="9 10" key="1">
    <citation type="submission" date="2024-06" db="EMBL/GenBank/DDBJ databases">
        <title>Genomic Encyclopedia of Type Strains, Phase IV (KMG-IV): sequencing the most valuable type-strain genomes for metagenomic binning, comparative biology and taxonomic classification.</title>
        <authorList>
            <person name="Goeker M."/>
        </authorList>
    </citation>
    <scope>NUCLEOTIDE SEQUENCE [LARGE SCALE GENOMIC DNA]</scope>
    <source>
        <strain evidence="9 10">DSM 23520</strain>
    </source>
</reference>
<dbReference type="InterPro" id="IPR036951">
    <property type="entry name" value="ArAA_hydroxylase_sf"/>
</dbReference>
<evidence type="ECO:0000256" key="5">
    <source>
        <dbReference type="ARBA" id="ARBA00023004"/>
    </source>
</evidence>
<proteinExistence type="inferred from homology"/>
<protein>
    <submittedName>
        <fullName evidence="9">Phenylalanine-4-hydroxylase</fullName>
        <ecNumber evidence="9">1.14.16.1</ecNumber>
    </submittedName>
</protein>
<dbReference type="GO" id="GO:0004505">
    <property type="term" value="F:phenylalanine 4-monooxygenase activity"/>
    <property type="evidence" value="ECO:0007669"/>
    <property type="project" value="UniProtKB-EC"/>
</dbReference>
<dbReference type="InterPro" id="IPR001273">
    <property type="entry name" value="ArAA_hydroxylase"/>
</dbReference>
<dbReference type="Gene3D" id="1.10.800.10">
    <property type="entry name" value="Aromatic amino acid hydroxylase"/>
    <property type="match status" value="1"/>
</dbReference>
<keyword evidence="7" id="KW-0175">Coiled coil</keyword>
<comment type="similarity">
    <text evidence="2">Belongs to the biopterin-dependent aromatic amino acid hydroxylase family.</text>
</comment>
<dbReference type="Proteomes" id="UP001549167">
    <property type="component" value="Unassembled WGS sequence"/>
</dbReference>
<evidence type="ECO:0000256" key="7">
    <source>
        <dbReference type="SAM" id="Coils"/>
    </source>
</evidence>
<dbReference type="NCBIfam" id="NF010657">
    <property type="entry name" value="PRK14056.1"/>
    <property type="match status" value="1"/>
</dbReference>
<evidence type="ECO:0000256" key="2">
    <source>
        <dbReference type="ARBA" id="ARBA00009712"/>
    </source>
</evidence>
<feature type="coiled-coil region" evidence="7">
    <location>
        <begin position="170"/>
        <end position="204"/>
    </location>
</feature>
<keyword evidence="10" id="KW-1185">Reference proteome</keyword>
<evidence type="ECO:0000256" key="4">
    <source>
        <dbReference type="ARBA" id="ARBA00023002"/>
    </source>
</evidence>
<feature type="domain" description="Biopterin-dependent aromatic amino acid hydroxylase family profile" evidence="8">
    <location>
        <begin position="1"/>
        <end position="340"/>
    </location>
</feature>
<dbReference type="RefSeq" id="WP_354221636.1">
    <property type="nucleotide sequence ID" value="NZ_JBEPMX010000016.1"/>
</dbReference>
<sequence length="573" mass="63559">MQTVKPKTVPKHLRQYTVNQNYENYTPINHAVWRYIMRQNHNLLKDRAHEAYTDGLKASAISIDHIPNVDEMNESLAPFGWGAATIDGFIPGVAFFEFQAQGILPVVDEIRQLDNILYTPAPDIVHEAAGHAPILADPEYSAFVKRFGEIGMKALATKEEHDHFEAVRHYSNLLEKGNATEEEIAAAKQQVDECEAKITELSEAQIVGRFFWWTVEFGLIGSLDDPKIYGAGLLSSVGEGANALSDDVEKIPFDKDKVIETDFDITKPQPHLFVCKSFQQLLDAAEELAESMAFMQGGTESLDKAVKSGHTATAVLSSGLQITGTISELLKDDNEEAILIKTDGETALAFEGEQLQGHGTERHQHGFQAPIGHVTNIDKPIEDMTDNELSNHQLEIGECLSLTYDNGLQVNGEITAIEKRNEKVILITLTNGSVSRGQDPLITFKEEPFDLAIGTSVSSVFAGAADGENFHTVIEQDDERELESADDPLNDVYARIRNIREHGPSVEAIADSHSELNENHTNDWLSRLELFEMLHEIAPDAPLTATILEELRQLQTLSDDYHTLIERGLSILD</sequence>
<dbReference type="InterPro" id="IPR019774">
    <property type="entry name" value="Aromatic-AA_hydroxylase_C"/>
</dbReference>